<protein>
    <submittedName>
        <fullName evidence="2">Uncharacterized protein</fullName>
    </submittedName>
</protein>
<reference evidence="2 3" key="1">
    <citation type="submission" date="2016-05" db="EMBL/GenBank/DDBJ databases">
        <title>First whole genome sequencing of Entamoeba histolytica HM1:IMSS-clone-6.</title>
        <authorList>
            <person name="Mukherjee Avik.K."/>
            <person name="Izumyama S."/>
            <person name="Nakada-Tsukui K."/>
            <person name="Nozaki T."/>
        </authorList>
    </citation>
    <scope>NUCLEOTIDE SEQUENCE [LARGE SCALE GENOMIC DNA]</scope>
    <source>
        <strain evidence="2 3">HM1:IMSS clone 6</strain>
    </source>
</reference>
<evidence type="ECO:0000256" key="1">
    <source>
        <dbReference type="SAM" id="MobiDB-lite"/>
    </source>
</evidence>
<dbReference type="OMA" id="TIELHQI"/>
<feature type="region of interest" description="Disordered" evidence="1">
    <location>
        <begin position="144"/>
        <end position="176"/>
    </location>
</feature>
<evidence type="ECO:0000313" key="2">
    <source>
        <dbReference type="EMBL" id="GAT95944.1"/>
    </source>
</evidence>
<organism evidence="2 3">
    <name type="scientific">Entamoeba histolytica</name>
    <dbReference type="NCBI Taxonomy" id="5759"/>
    <lineage>
        <taxon>Eukaryota</taxon>
        <taxon>Amoebozoa</taxon>
        <taxon>Evosea</taxon>
        <taxon>Archamoebae</taxon>
        <taxon>Mastigamoebida</taxon>
        <taxon>Entamoebidae</taxon>
        <taxon>Entamoeba</taxon>
    </lineage>
</organism>
<feature type="compositionally biased region" description="Basic and acidic residues" evidence="1">
    <location>
        <begin position="146"/>
        <end position="156"/>
    </location>
</feature>
<dbReference type="VEuPathDB" id="AmoebaDB:KM1_027370"/>
<feature type="region of interest" description="Disordered" evidence="1">
    <location>
        <begin position="1"/>
        <end position="51"/>
    </location>
</feature>
<comment type="caution">
    <text evidence="2">The sequence shown here is derived from an EMBL/GenBank/DDBJ whole genome shotgun (WGS) entry which is preliminary data.</text>
</comment>
<feature type="compositionally biased region" description="Polar residues" evidence="1">
    <location>
        <begin position="1"/>
        <end position="30"/>
    </location>
</feature>
<dbReference type="EMBL" id="BDEQ01000001">
    <property type="protein sequence ID" value="GAT95944.1"/>
    <property type="molecule type" value="Genomic_DNA"/>
</dbReference>
<gene>
    <name evidence="2" type="ORF">CL6EHI_140700</name>
</gene>
<dbReference type="Proteomes" id="UP000078387">
    <property type="component" value="Unassembled WGS sequence"/>
</dbReference>
<dbReference type="VEuPathDB" id="AmoebaDB:EHI5A_025920"/>
<name>A0A5K1TXC3_ENTHI</name>
<evidence type="ECO:0000313" key="3">
    <source>
        <dbReference type="Proteomes" id="UP000078387"/>
    </source>
</evidence>
<dbReference type="VEuPathDB" id="AmoebaDB:EHI_140700"/>
<feature type="compositionally biased region" description="Acidic residues" evidence="1">
    <location>
        <begin position="161"/>
        <end position="174"/>
    </location>
</feature>
<accession>A0A5K1TXC3</accession>
<dbReference type="VEuPathDB" id="AmoebaDB:EHI7A_011990"/>
<sequence length="196" mass="22571">MTSVSQSETKNENNSFIHSPSGTPETPQTLDQKKEQNKTDNPNPKKVRSIVRISKLEDTVDKTSSKDIITPEPFIDRKTIELHQMDILNEKEEDLQLVRQRLSSVSFIGRKTENGSGDINTSSLSDQGKTTVILYDDSCFLPEEEDSKRPKERHSCIEAFGNEEEEEPEKLDEEELKRKRKKEIEEFKLFSAKKKL</sequence>
<dbReference type="AlphaFoldDB" id="A0A5K1TXC3"/>
<proteinExistence type="predicted"/>
<dbReference type="VEuPathDB" id="AmoebaDB:EHI8A_009160"/>